<feature type="compositionally biased region" description="Polar residues" evidence="1">
    <location>
        <begin position="33"/>
        <end position="44"/>
    </location>
</feature>
<feature type="compositionally biased region" description="Basic residues" evidence="1">
    <location>
        <begin position="54"/>
        <end position="79"/>
    </location>
</feature>
<comment type="caution">
    <text evidence="2">The sequence shown here is derived from an EMBL/GenBank/DDBJ whole genome shotgun (WGS) entry which is preliminary data.</text>
</comment>
<name>A0A0L6V203_9BASI</name>
<organism evidence="2 3">
    <name type="scientific">Puccinia sorghi</name>
    <dbReference type="NCBI Taxonomy" id="27349"/>
    <lineage>
        <taxon>Eukaryota</taxon>
        <taxon>Fungi</taxon>
        <taxon>Dikarya</taxon>
        <taxon>Basidiomycota</taxon>
        <taxon>Pucciniomycotina</taxon>
        <taxon>Pucciniomycetes</taxon>
        <taxon>Pucciniales</taxon>
        <taxon>Pucciniaceae</taxon>
        <taxon>Puccinia</taxon>
    </lineage>
</organism>
<keyword evidence="3" id="KW-1185">Reference proteome</keyword>
<proteinExistence type="predicted"/>
<reference evidence="2 3" key="1">
    <citation type="submission" date="2015-08" db="EMBL/GenBank/DDBJ databases">
        <title>Next Generation Sequencing and Analysis of the Genome of Puccinia sorghi L Schw, the Causal Agent of Maize Common Rust.</title>
        <authorList>
            <person name="Rochi L."/>
            <person name="Burguener G."/>
            <person name="Darino M."/>
            <person name="Turjanski A."/>
            <person name="Kreff E."/>
            <person name="Dieguez M.J."/>
            <person name="Sacco F."/>
        </authorList>
    </citation>
    <scope>NUCLEOTIDE SEQUENCE [LARGE SCALE GENOMIC DNA]</scope>
    <source>
        <strain evidence="2 3">RO10H11247</strain>
    </source>
</reference>
<dbReference type="EMBL" id="LAVV01007964">
    <property type="protein sequence ID" value="KNZ54185.1"/>
    <property type="molecule type" value="Genomic_DNA"/>
</dbReference>
<dbReference type="AlphaFoldDB" id="A0A0L6V203"/>
<sequence length="323" mass="37668">MDTMKKGIPWPRSFFGQEEIGYVPTSINCLSSLIKTSDKSNPGVSNKIDEKNIKKQPKKTREKSKQRRKIERNKHKKQKLSTTQLSEEKTKEEESVRKKHEKRFRELRLTTGSSTGSRLGRIWINLVSRKIWRAFPSAACAGLDSDTYNQIKCGKFMNFTEFHLLSMNYSFSLLTETSNIYFFSDEGNSFSMMVQLTLYSQISPPCQLFLIPYWKKNSPDTQNSEKWVKEKGTQFNLKIYLTVFESLSSAGKFECKSNQKDFISWIPSGIKLQQEFLEYIQGKFCYDHHVKLLWDLPGQSTTLIITNPLYLYKNICCHKMCKK</sequence>
<protein>
    <submittedName>
        <fullName evidence="2">Uncharacterized protein</fullName>
    </submittedName>
</protein>
<evidence type="ECO:0000313" key="2">
    <source>
        <dbReference type="EMBL" id="KNZ54185.1"/>
    </source>
</evidence>
<dbReference type="VEuPathDB" id="FungiDB:VP01_3015g2"/>
<dbReference type="Proteomes" id="UP000037035">
    <property type="component" value="Unassembled WGS sequence"/>
</dbReference>
<feature type="compositionally biased region" description="Basic and acidic residues" evidence="1">
    <location>
        <begin position="86"/>
        <end position="96"/>
    </location>
</feature>
<gene>
    <name evidence="2" type="ORF">VP01_3015g2</name>
</gene>
<accession>A0A0L6V203</accession>
<evidence type="ECO:0000256" key="1">
    <source>
        <dbReference type="SAM" id="MobiDB-lite"/>
    </source>
</evidence>
<evidence type="ECO:0000313" key="3">
    <source>
        <dbReference type="Proteomes" id="UP000037035"/>
    </source>
</evidence>
<feature type="region of interest" description="Disordered" evidence="1">
    <location>
        <begin position="33"/>
        <end position="97"/>
    </location>
</feature>